<name>A0A0G4HDN5_9ALVE</name>
<evidence type="ECO:0000313" key="1">
    <source>
        <dbReference type="EMBL" id="CEM42174.1"/>
    </source>
</evidence>
<proteinExistence type="predicted"/>
<reference evidence="1" key="1">
    <citation type="submission" date="2014-11" db="EMBL/GenBank/DDBJ databases">
        <authorList>
            <person name="Otto D Thomas"/>
            <person name="Naeem Raeece"/>
        </authorList>
    </citation>
    <scope>NUCLEOTIDE SEQUENCE</scope>
</reference>
<sequence length="173" mass="18838">MGVFVASRWQCDFEIVSGLIELGHSEGTEPQAVELAAIQGNIGLCSGCPPGAMDKYIVPHLDVVGWAASSVGISDLTGLGCFERGTGSLNSFFIFLKKVRGLGGRLARRKKRKSREREGFSSVFELKGRATCPDMDRCVVYKLKGRDEFYPPVMLGLNEATEGLLDCSIHVFC</sequence>
<protein>
    <submittedName>
        <fullName evidence="1">Uncharacterized protein</fullName>
    </submittedName>
</protein>
<organism evidence="1">
    <name type="scientific">Chromera velia CCMP2878</name>
    <dbReference type="NCBI Taxonomy" id="1169474"/>
    <lineage>
        <taxon>Eukaryota</taxon>
        <taxon>Sar</taxon>
        <taxon>Alveolata</taxon>
        <taxon>Colpodellida</taxon>
        <taxon>Chromeraceae</taxon>
        <taxon>Chromera</taxon>
    </lineage>
</organism>
<gene>
    <name evidence="1" type="ORF">Cvel_26559</name>
</gene>
<accession>A0A0G4HDN5</accession>
<dbReference type="PhylomeDB" id="A0A0G4HDN5"/>
<dbReference type="EMBL" id="CDMZ01002396">
    <property type="protein sequence ID" value="CEM42174.1"/>
    <property type="molecule type" value="Genomic_DNA"/>
</dbReference>
<dbReference type="AlphaFoldDB" id="A0A0G4HDN5"/>
<dbReference type="VEuPathDB" id="CryptoDB:Cvel_26559"/>